<organism evidence="1 2">
    <name type="scientific">Microcystis aeruginosa NIES-2520</name>
    <dbReference type="NCBI Taxonomy" id="2303982"/>
    <lineage>
        <taxon>Bacteria</taxon>
        <taxon>Bacillati</taxon>
        <taxon>Cyanobacteriota</taxon>
        <taxon>Cyanophyceae</taxon>
        <taxon>Oscillatoriophycideae</taxon>
        <taxon>Chroococcales</taxon>
        <taxon>Microcystaceae</taxon>
        <taxon>Microcystis</taxon>
    </lineage>
</organism>
<evidence type="ECO:0000313" key="1">
    <source>
        <dbReference type="EMBL" id="GCA74627.1"/>
    </source>
</evidence>
<dbReference type="RefSeq" id="WP_216645620.1">
    <property type="nucleotide sequence ID" value="NZ_BHVP01000019.1"/>
</dbReference>
<sequence length="561" mass="62615">MPVYAGLADDLSTSPENVPNIWKCIGCDAGKVGTQMTLEEQQANLNDLWGKEVLRQGKFPQEVKHSQQAIAQANRNLTEKIYLVAEGGQIPLSVAPRDKNRNPRLAITWKSNGILSTLLSGNPGPTRFLQVIAWDPQKKKFNYYELNDDKNWSWAGDSSHARQPQFIGQGCFDCHHNGSVIMKELKFPWNNWKSQLATIDLSFLPIMVAQDSNLSKLIGAEQLEQDIEGGVSQYYTAWLDEHISSDLKTITDVPELLRHLTTTTSVNFESNNPSPGKTDIVPPKNFFLFDDALSQVTGDGFGDAGYNFPSTISFDANKFKQIIDKKGFALRQCERITDTNKCQPNTVAYEQKGTTFNPFFVPVPSNEDTLVINNLWNGRFQVIRNNQRKNITFISDKFATAVLMVDFQNPVFSSVRSSLQTYADKLDVATIDNQGVSNIPSLFIAQIQEAVKNQPPCSTQDLDSCSAEQQFLNTWNLPDATWKDTVNQRIQAYLKAVNNQIANGTGLSDYVDISISRGRQFASIDPINNLFESSLLLPQTDLPTNAPVLRMQTDGKVASVN</sequence>
<protein>
    <recommendedName>
        <fullName evidence="3">Cytochrome c domain-containing protein</fullName>
    </recommendedName>
</protein>
<name>A0A5A5RNA4_MICAE</name>
<comment type="caution">
    <text evidence="1">The sequence shown here is derived from an EMBL/GenBank/DDBJ whole genome shotgun (WGS) entry which is preliminary data.</text>
</comment>
<reference evidence="1 2" key="1">
    <citation type="submission" date="2018-09" db="EMBL/GenBank/DDBJ databases">
        <title>Evolutionary history of phycoerythrin pigmentation in the water bloom-forming cyanobacterium Microcystis aeruginosa.</title>
        <authorList>
            <person name="Tanabe Y."/>
            <person name="Tanabe Y."/>
            <person name="Yamaguchi H."/>
        </authorList>
    </citation>
    <scope>NUCLEOTIDE SEQUENCE [LARGE SCALE GENOMIC DNA]</scope>
    <source>
        <strain evidence="1 2">NIES-2520</strain>
    </source>
</reference>
<dbReference type="EMBL" id="BHVP01000019">
    <property type="protein sequence ID" value="GCA74627.1"/>
    <property type="molecule type" value="Genomic_DNA"/>
</dbReference>
<proteinExistence type="predicted"/>
<evidence type="ECO:0000313" key="2">
    <source>
        <dbReference type="Proteomes" id="UP000324917"/>
    </source>
</evidence>
<evidence type="ECO:0008006" key="3">
    <source>
        <dbReference type="Google" id="ProtNLM"/>
    </source>
</evidence>
<gene>
    <name evidence="1" type="ORF">MiTe_01453</name>
</gene>
<accession>A0A5A5RNA4</accession>
<dbReference type="AlphaFoldDB" id="A0A5A5RNA4"/>
<dbReference type="Proteomes" id="UP000324917">
    <property type="component" value="Unassembled WGS sequence"/>
</dbReference>